<dbReference type="GO" id="GO:0050136">
    <property type="term" value="F:NADH dehydrogenase (quinone) (non-electrogenic) activity"/>
    <property type="evidence" value="ECO:0007669"/>
    <property type="project" value="UniProtKB-UniRule"/>
</dbReference>
<evidence type="ECO:0000313" key="8">
    <source>
        <dbReference type="EMBL" id="MBO0934686.1"/>
    </source>
</evidence>
<dbReference type="Pfam" id="PF00361">
    <property type="entry name" value="Proton_antipo_M"/>
    <property type="match status" value="1"/>
</dbReference>
<dbReference type="EC" id="7.1.1.-" evidence="5"/>
<gene>
    <name evidence="5" type="primary">nuoN</name>
    <name evidence="8" type="ORF">J2I48_26995</name>
</gene>
<comment type="subunit">
    <text evidence="5">NDH-1 is composed of 14 different subunits. Subunits NuoA, H, J, K, L, M, N constitute the membrane sector of the complex.</text>
</comment>
<feature type="transmembrane region" description="Helical" evidence="5">
    <location>
        <begin position="173"/>
        <end position="194"/>
    </location>
</feature>
<feature type="transmembrane region" description="Helical" evidence="5">
    <location>
        <begin position="251"/>
        <end position="271"/>
    </location>
</feature>
<feature type="transmembrane region" description="Helical" evidence="5">
    <location>
        <begin position="20"/>
        <end position="37"/>
    </location>
</feature>
<comment type="function">
    <text evidence="5">NDH-1 shuttles electrons from NADH, via FMN and iron-sulfur (Fe-S) centers, to quinones in the respiratory chain. The immediate electron acceptor for the enzyme in this species is believed to be a menaquinone. Couples the redox reaction to proton translocation (for every two electrons transferred, four hydrogen ions are translocated across the cytoplasmic membrane), and thus conserves the redox energy in a proton gradient.</text>
</comment>
<comment type="caution">
    <text evidence="8">The sequence shown here is derived from an EMBL/GenBank/DDBJ whole genome shotgun (WGS) entry which is preliminary data.</text>
</comment>
<feature type="transmembrane region" description="Helical" evidence="5">
    <location>
        <begin position="141"/>
        <end position="161"/>
    </location>
</feature>
<feature type="transmembrane region" description="Helical" evidence="5">
    <location>
        <begin position="86"/>
        <end position="103"/>
    </location>
</feature>
<feature type="transmembrane region" description="Helical" evidence="5">
    <location>
        <begin position="214"/>
        <end position="239"/>
    </location>
</feature>
<name>A0A939GDH0_9BACT</name>
<comment type="subcellular location">
    <subcellularLocation>
        <location evidence="5">Cell membrane</location>
        <topology evidence="5">Multi-pass membrane protein</topology>
    </subcellularLocation>
    <subcellularLocation>
        <location evidence="1">Endomembrane system</location>
        <topology evidence="1">Multi-pass membrane protein</topology>
    </subcellularLocation>
    <subcellularLocation>
        <location evidence="6">Membrane</location>
        <topology evidence="6">Multi-pass membrane protein</topology>
    </subcellularLocation>
</comment>
<keyword evidence="4 5" id="KW-0472">Membrane</keyword>
<evidence type="ECO:0000256" key="3">
    <source>
        <dbReference type="ARBA" id="ARBA00022989"/>
    </source>
</evidence>
<keyword evidence="5" id="KW-0874">Quinone</keyword>
<evidence type="ECO:0000259" key="7">
    <source>
        <dbReference type="Pfam" id="PF00361"/>
    </source>
</evidence>
<keyword evidence="3 5" id="KW-1133">Transmembrane helix</keyword>
<dbReference type="EMBL" id="JAFMYU010000036">
    <property type="protein sequence ID" value="MBO0934686.1"/>
    <property type="molecule type" value="Genomic_DNA"/>
</dbReference>
<dbReference type="GO" id="GO:0008137">
    <property type="term" value="F:NADH dehydrogenase (ubiquinone) activity"/>
    <property type="evidence" value="ECO:0007669"/>
    <property type="project" value="InterPro"/>
</dbReference>
<comment type="similarity">
    <text evidence="5">Belongs to the complex I subunit 2 family.</text>
</comment>
<protein>
    <recommendedName>
        <fullName evidence="5">NADH-quinone oxidoreductase subunit N</fullName>
        <ecNumber evidence="5">7.1.1.-</ecNumber>
    </recommendedName>
    <alternativeName>
        <fullName evidence="5">NADH dehydrogenase I subunit N</fullName>
    </alternativeName>
    <alternativeName>
        <fullName evidence="5">NDH-1 subunit N</fullName>
    </alternativeName>
</protein>
<dbReference type="AlphaFoldDB" id="A0A939GDH0"/>
<proteinExistence type="inferred from homology"/>
<evidence type="ECO:0000256" key="2">
    <source>
        <dbReference type="ARBA" id="ARBA00022692"/>
    </source>
</evidence>
<feature type="transmembrane region" description="Helical" evidence="5">
    <location>
        <begin position="417"/>
        <end position="437"/>
    </location>
</feature>
<feature type="transmembrane region" description="Helical" evidence="5">
    <location>
        <begin position="457"/>
        <end position="479"/>
    </location>
</feature>
<feature type="transmembrane region" description="Helical" evidence="5">
    <location>
        <begin position="49"/>
        <end position="66"/>
    </location>
</feature>
<feature type="transmembrane region" description="Helical" evidence="5">
    <location>
        <begin position="366"/>
        <end position="387"/>
    </location>
</feature>
<keyword evidence="9" id="KW-1185">Reference proteome</keyword>
<feature type="transmembrane region" description="Helical" evidence="5">
    <location>
        <begin position="308"/>
        <end position="327"/>
    </location>
</feature>
<comment type="catalytic activity">
    <reaction evidence="5">
        <text>a quinone + NADH + 5 H(+)(in) = a quinol + NAD(+) + 4 H(+)(out)</text>
        <dbReference type="Rhea" id="RHEA:57888"/>
        <dbReference type="ChEBI" id="CHEBI:15378"/>
        <dbReference type="ChEBI" id="CHEBI:24646"/>
        <dbReference type="ChEBI" id="CHEBI:57540"/>
        <dbReference type="ChEBI" id="CHEBI:57945"/>
        <dbReference type="ChEBI" id="CHEBI:132124"/>
    </reaction>
</comment>
<keyword evidence="2 5" id="KW-0812">Transmembrane</keyword>
<dbReference type="GO" id="GO:0042773">
    <property type="term" value="P:ATP synthesis coupled electron transport"/>
    <property type="evidence" value="ECO:0007669"/>
    <property type="project" value="InterPro"/>
</dbReference>
<evidence type="ECO:0000256" key="5">
    <source>
        <dbReference type="HAMAP-Rule" id="MF_00445"/>
    </source>
</evidence>
<dbReference type="GO" id="GO:0005886">
    <property type="term" value="C:plasma membrane"/>
    <property type="evidence" value="ECO:0007669"/>
    <property type="project" value="UniProtKB-SubCell"/>
</dbReference>
<organism evidence="8 9">
    <name type="scientific">Fibrella aquatilis</name>
    <dbReference type="NCBI Taxonomy" id="2817059"/>
    <lineage>
        <taxon>Bacteria</taxon>
        <taxon>Pseudomonadati</taxon>
        <taxon>Bacteroidota</taxon>
        <taxon>Cytophagia</taxon>
        <taxon>Cytophagales</taxon>
        <taxon>Spirosomataceae</taxon>
        <taxon>Fibrella</taxon>
    </lineage>
</organism>
<dbReference type="PRINTS" id="PR01437">
    <property type="entry name" value="NUOXDRDTASE4"/>
</dbReference>
<dbReference type="InterPro" id="IPR001750">
    <property type="entry name" value="ND/Mrp_TM"/>
</dbReference>
<evidence type="ECO:0000313" key="9">
    <source>
        <dbReference type="Proteomes" id="UP000664795"/>
    </source>
</evidence>
<feature type="domain" description="NADH:quinone oxidoreductase/Mrp antiporter transmembrane" evidence="7">
    <location>
        <begin position="137"/>
        <end position="413"/>
    </location>
</feature>
<feature type="transmembrane region" description="Helical" evidence="5">
    <location>
        <begin position="115"/>
        <end position="135"/>
    </location>
</feature>
<dbReference type="InterPro" id="IPR003918">
    <property type="entry name" value="NADH_UbQ_OxRdtase"/>
</dbReference>
<evidence type="ECO:0000256" key="6">
    <source>
        <dbReference type="RuleBase" id="RU000320"/>
    </source>
</evidence>
<sequence length="491" mass="51965">MSLAEQLQNILDSLGGVGAELWLSGLFCGLLVGELVLLRQTDIVTTRRWLTGITVAGLAVAGVLAMGETGRGSLFMNLLFLDRQALFFKVIVTGAAMAVVLWETGNSTSTAPKRLLPTEWYVLLVGLVLGLYLLTMAVNLLTIYLSIELVSIASYLLTGLVADRKAAEGGLKYLLFGAVSSAIMLYGMSLLYGLTGTLDITADTFGTLLADGGTVALVAGLLTLAGVLFKLSAVPFHIWTPDAYEAAPVPVAAFFSIAPKAAALLVLMRLLSAGQSAGMQTPLAVVALAGILLGNLSALRQTDAKRMLAYSTIAQAGFLLVGVVALNESGFEAATFYVATYLFITLAAFFLIDALAPAGSLRMADFAGRFSVSPLLGVCLVVVMLGLTGLPPTVGFTAKLLSFSALFEAYQTTGNPWLIWLYGIGLANVVVSLFYYLRIPFLLIFRPAPTGAVPSVVRLTVGQWVALAITVPPVILLFLKPDWLLRLIADL</sequence>
<evidence type="ECO:0000256" key="1">
    <source>
        <dbReference type="ARBA" id="ARBA00004127"/>
    </source>
</evidence>
<keyword evidence="5" id="KW-1278">Translocase</keyword>
<keyword evidence="5" id="KW-0520">NAD</keyword>
<dbReference type="Proteomes" id="UP000664795">
    <property type="component" value="Unassembled WGS sequence"/>
</dbReference>
<dbReference type="RefSeq" id="WP_207338651.1">
    <property type="nucleotide sequence ID" value="NZ_JAFMYU010000036.1"/>
</dbReference>
<dbReference type="PANTHER" id="PTHR22773">
    <property type="entry name" value="NADH DEHYDROGENASE"/>
    <property type="match status" value="1"/>
</dbReference>
<keyword evidence="5" id="KW-1003">Cell membrane</keyword>
<reference evidence="8 9" key="1">
    <citation type="submission" date="2021-03" db="EMBL/GenBank/DDBJ databases">
        <title>Fibrella sp. HMF5036 genome sequencing and assembly.</title>
        <authorList>
            <person name="Kang H."/>
            <person name="Kim H."/>
            <person name="Bae S."/>
            <person name="Joh K."/>
        </authorList>
    </citation>
    <scope>NUCLEOTIDE SEQUENCE [LARGE SCALE GENOMIC DNA]</scope>
    <source>
        <strain evidence="8 9">HMF5036</strain>
    </source>
</reference>
<accession>A0A939GDH0</accession>
<dbReference type="InterPro" id="IPR010096">
    <property type="entry name" value="NADH-Q_OxRdtase_suN/2"/>
</dbReference>
<evidence type="ECO:0000256" key="4">
    <source>
        <dbReference type="ARBA" id="ARBA00023136"/>
    </source>
</evidence>
<keyword evidence="5" id="KW-0813">Transport</keyword>
<dbReference type="HAMAP" id="MF_00445">
    <property type="entry name" value="NDH1_NuoN_1"/>
    <property type="match status" value="1"/>
</dbReference>
<dbReference type="GO" id="GO:0048038">
    <property type="term" value="F:quinone binding"/>
    <property type="evidence" value="ECO:0007669"/>
    <property type="project" value="UniProtKB-KW"/>
</dbReference>
<feature type="transmembrane region" description="Helical" evidence="5">
    <location>
        <begin position="333"/>
        <end position="354"/>
    </location>
</feature>
<feature type="transmembrane region" description="Helical" evidence="5">
    <location>
        <begin position="277"/>
        <end position="296"/>
    </location>
</feature>
<dbReference type="GO" id="GO:0012505">
    <property type="term" value="C:endomembrane system"/>
    <property type="evidence" value="ECO:0007669"/>
    <property type="project" value="UniProtKB-SubCell"/>
</dbReference>